<feature type="domain" description="L,D-TPase catalytic" evidence="8">
    <location>
        <begin position="346"/>
        <end position="465"/>
    </location>
</feature>
<name>A0ABP8KFD0_9MICO</name>
<evidence type="ECO:0000256" key="5">
    <source>
        <dbReference type="ARBA" id="ARBA00023316"/>
    </source>
</evidence>
<keyword evidence="4 6" id="KW-0573">Peptidoglycan synthesis</keyword>
<keyword evidence="7" id="KW-0732">Signal</keyword>
<dbReference type="SUPFAM" id="SSF141523">
    <property type="entry name" value="L,D-transpeptidase catalytic domain-like"/>
    <property type="match status" value="1"/>
</dbReference>
<protein>
    <submittedName>
        <fullName evidence="9">L,D-transpeptidase family protein</fullName>
    </submittedName>
</protein>
<organism evidence="9 10">
    <name type="scientific">Fodinibacter luteus</name>
    <dbReference type="NCBI Taxonomy" id="552064"/>
    <lineage>
        <taxon>Bacteria</taxon>
        <taxon>Bacillati</taxon>
        <taxon>Actinomycetota</taxon>
        <taxon>Actinomycetes</taxon>
        <taxon>Micrococcales</taxon>
        <taxon>Intrasporangiaceae</taxon>
        <taxon>Fodinibacter (ex Wang et al. 2009)</taxon>
    </lineage>
</organism>
<dbReference type="InterPro" id="IPR005490">
    <property type="entry name" value="LD_TPept_cat_dom"/>
</dbReference>
<dbReference type="PANTHER" id="PTHR30582">
    <property type="entry name" value="L,D-TRANSPEPTIDASE"/>
    <property type="match status" value="1"/>
</dbReference>
<reference evidence="10" key="1">
    <citation type="journal article" date="2019" name="Int. J. Syst. Evol. Microbiol.">
        <title>The Global Catalogue of Microorganisms (GCM) 10K type strain sequencing project: providing services to taxonomists for standard genome sequencing and annotation.</title>
        <authorList>
            <consortium name="The Broad Institute Genomics Platform"/>
            <consortium name="The Broad Institute Genome Sequencing Center for Infectious Disease"/>
            <person name="Wu L."/>
            <person name="Ma J."/>
        </authorList>
    </citation>
    <scope>NUCLEOTIDE SEQUENCE [LARGE SCALE GENOMIC DNA]</scope>
    <source>
        <strain evidence="10">JCM 17809</strain>
    </source>
</reference>
<keyword evidence="10" id="KW-1185">Reference proteome</keyword>
<dbReference type="Pfam" id="PF03734">
    <property type="entry name" value="YkuD"/>
    <property type="match status" value="1"/>
</dbReference>
<comment type="pathway">
    <text evidence="1 6">Cell wall biogenesis; peptidoglycan biosynthesis.</text>
</comment>
<keyword evidence="2" id="KW-0808">Transferase</keyword>
<dbReference type="InterPro" id="IPR050979">
    <property type="entry name" value="LD-transpeptidase"/>
</dbReference>
<keyword evidence="3 6" id="KW-0133">Cell shape</keyword>
<feature type="active site" description="Nucleophile" evidence="6">
    <location>
        <position position="441"/>
    </location>
</feature>
<accession>A0ABP8KFD0</accession>
<evidence type="ECO:0000256" key="6">
    <source>
        <dbReference type="PROSITE-ProRule" id="PRU01373"/>
    </source>
</evidence>
<evidence type="ECO:0000313" key="9">
    <source>
        <dbReference type="EMBL" id="GAA4405984.1"/>
    </source>
</evidence>
<dbReference type="CDD" id="cd16913">
    <property type="entry name" value="YkuD_like"/>
    <property type="match status" value="1"/>
</dbReference>
<keyword evidence="5 6" id="KW-0961">Cell wall biogenesis/degradation</keyword>
<dbReference type="EMBL" id="BAABGM010000013">
    <property type="protein sequence ID" value="GAA4405984.1"/>
    <property type="molecule type" value="Genomic_DNA"/>
</dbReference>
<evidence type="ECO:0000313" key="10">
    <source>
        <dbReference type="Proteomes" id="UP001500945"/>
    </source>
</evidence>
<evidence type="ECO:0000256" key="3">
    <source>
        <dbReference type="ARBA" id="ARBA00022960"/>
    </source>
</evidence>
<dbReference type="InterPro" id="IPR038063">
    <property type="entry name" value="Transpep_catalytic_dom"/>
</dbReference>
<evidence type="ECO:0000256" key="1">
    <source>
        <dbReference type="ARBA" id="ARBA00004752"/>
    </source>
</evidence>
<dbReference type="PANTHER" id="PTHR30582:SF2">
    <property type="entry name" value="L,D-TRANSPEPTIDASE YCIB-RELATED"/>
    <property type="match status" value="1"/>
</dbReference>
<evidence type="ECO:0000256" key="7">
    <source>
        <dbReference type="SAM" id="SignalP"/>
    </source>
</evidence>
<evidence type="ECO:0000259" key="8">
    <source>
        <dbReference type="PROSITE" id="PS52029"/>
    </source>
</evidence>
<dbReference type="PROSITE" id="PS52029">
    <property type="entry name" value="LD_TPASE"/>
    <property type="match status" value="1"/>
</dbReference>
<evidence type="ECO:0000256" key="2">
    <source>
        <dbReference type="ARBA" id="ARBA00022679"/>
    </source>
</evidence>
<comment type="caution">
    <text evidence="9">The sequence shown here is derived from an EMBL/GenBank/DDBJ whole genome shotgun (WGS) entry which is preliminary data.</text>
</comment>
<feature type="signal peptide" evidence="7">
    <location>
        <begin position="1"/>
        <end position="21"/>
    </location>
</feature>
<dbReference type="Proteomes" id="UP001500945">
    <property type="component" value="Unassembled WGS sequence"/>
</dbReference>
<gene>
    <name evidence="9" type="ORF">GCM10023168_20240</name>
</gene>
<dbReference type="Gene3D" id="2.40.440.10">
    <property type="entry name" value="L,D-transpeptidase catalytic domain-like"/>
    <property type="match status" value="1"/>
</dbReference>
<evidence type="ECO:0000256" key="4">
    <source>
        <dbReference type="ARBA" id="ARBA00022984"/>
    </source>
</evidence>
<feature type="chain" id="PRO_5045317183" evidence="7">
    <location>
        <begin position="22"/>
        <end position="466"/>
    </location>
</feature>
<sequence>MLLTAAVAVPMVLGGAGTAYAAHYQDRALPGSAVAGVPVAGLTRAEVEDIVRERAADVAITIEAGEASRAVTLTDLGYTVDVDATVDAVLAANKSWSSYATSLLSDRDVDAVVRTDPAVAEAVAADLVGKAGKAGSDARVELSKKKTSFRVVPAVQGHTVEADSFQDVVAAAARDLSSATATVRFTDVTPDVTTAEAEEAAAAANAIVKRKVVVSDGEDEHAASARAKASWVTIPSADGSLGAPQLDAKKIRSWVDSLAKDAKVTPRSGMRNVAPSGSVLTVVKKARDGRSVTNAAAVATAAAEAVAAGRAYAGDFEYETVEATWTDRVVAPGAERLAYPAAPGEKWIDVDLGSHTMTAYVGADVVYGPISMVNGAPETPTVAGTFRVYHKNPMMTMRGNNADGSPYETPNVPWSTFFHRGYALHGAPWRSSFGYTGSHGCVNLPVGAAKWVYDFATVGTAVVSHR</sequence>
<feature type="active site" description="Proton donor/acceptor" evidence="6">
    <location>
        <position position="425"/>
    </location>
</feature>
<proteinExistence type="predicted"/>